<proteinExistence type="predicted"/>
<dbReference type="Proteomes" id="UP000550401">
    <property type="component" value="Unassembled WGS sequence"/>
</dbReference>
<dbReference type="Gene3D" id="3.90.1150.200">
    <property type="match status" value="1"/>
</dbReference>
<gene>
    <name evidence="2" type="ORF">FHW12_002004</name>
</gene>
<sequence length="200" mass="22102">MSSRDPRVDAYIGAAAPFARPILEHLRECVHAACPAAQETIKWSSPHFTYGGRLLCNMAAFKQHVAFGFWLGDRVADSAKAADAMGQFGRIERLADLPSKRALAALVKKAMALGDAGATRAAARGTRPRPPADVPDDLAAALAKNHKARETFERFSNSDRREYIEWITEAKREATRAQRLATTLEWLAQGKPRNWKYGAR</sequence>
<comment type="caution">
    <text evidence="2">The sequence shown here is derived from an EMBL/GenBank/DDBJ whole genome shotgun (WGS) entry which is preliminary data.</text>
</comment>
<dbReference type="SUPFAM" id="SSF159888">
    <property type="entry name" value="YdhG-like"/>
    <property type="match status" value="1"/>
</dbReference>
<dbReference type="RefSeq" id="WP_182530827.1">
    <property type="nucleotide sequence ID" value="NZ_JACGXL010000002.1"/>
</dbReference>
<dbReference type="Pfam" id="PF08818">
    <property type="entry name" value="DUF1801"/>
    <property type="match status" value="1"/>
</dbReference>
<dbReference type="EMBL" id="JACGXL010000002">
    <property type="protein sequence ID" value="MBA8887790.1"/>
    <property type="molecule type" value="Genomic_DNA"/>
</dbReference>
<reference evidence="2 3" key="1">
    <citation type="submission" date="2020-07" db="EMBL/GenBank/DDBJ databases">
        <title>Genomic Encyclopedia of Type Strains, Phase IV (KMG-V): Genome sequencing to study the core and pangenomes of soil and plant-associated prokaryotes.</title>
        <authorList>
            <person name="Whitman W."/>
        </authorList>
    </citation>
    <scope>NUCLEOTIDE SEQUENCE [LARGE SCALE GENOMIC DNA]</scope>
    <source>
        <strain evidence="2 3">RH2WT43</strain>
    </source>
</reference>
<dbReference type="AlphaFoldDB" id="A0A839F413"/>
<dbReference type="Pfam" id="PF13376">
    <property type="entry name" value="OmdA"/>
    <property type="match status" value="1"/>
</dbReference>
<name>A0A839F413_9GAMM</name>
<organism evidence="2 3">
    <name type="scientific">Dokdonella fugitiva</name>
    <dbReference type="NCBI Taxonomy" id="328517"/>
    <lineage>
        <taxon>Bacteria</taxon>
        <taxon>Pseudomonadati</taxon>
        <taxon>Pseudomonadota</taxon>
        <taxon>Gammaproteobacteria</taxon>
        <taxon>Lysobacterales</taxon>
        <taxon>Rhodanobacteraceae</taxon>
        <taxon>Dokdonella</taxon>
    </lineage>
</organism>
<keyword evidence="3" id="KW-1185">Reference proteome</keyword>
<evidence type="ECO:0000313" key="3">
    <source>
        <dbReference type="Proteomes" id="UP000550401"/>
    </source>
</evidence>
<evidence type="ECO:0000313" key="2">
    <source>
        <dbReference type="EMBL" id="MBA8887790.1"/>
    </source>
</evidence>
<evidence type="ECO:0000259" key="1">
    <source>
        <dbReference type="Pfam" id="PF08818"/>
    </source>
</evidence>
<dbReference type="InterPro" id="IPR014922">
    <property type="entry name" value="YdhG-like"/>
</dbReference>
<feature type="domain" description="YdhG-like" evidence="1">
    <location>
        <begin position="20"/>
        <end position="111"/>
    </location>
</feature>
<protein>
    <submittedName>
        <fullName evidence="2">Uncharacterized protein YdeI (YjbR/CyaY-like superfamily)</fullName>
    </submittedName>
</protein>
<accession>A0A839F413</accession>